<feature type="region of interest" description="Disordered" evidence="1">
    <location>
        <begin position="71"/>
        <end position="111"/>
    </location>
</feature>
<keyword evidence="4" id="KW-1185">Reference proteome</keyword>
<feature type="compositionally biased region" description="Basic residues" evidence="1">
    <location>
        <begin position="79"/>
        <end position="99"/>
    </location>
</feature>
<name>A0ABT6J8M4_9GAMM</name>
<dbReference type="EMBL" id="JARXRM010000025">
    <property type="protein sequence ID" value="MDH5822548.1"/>
    <property type="molecule type" value="Genomic_DNA"/>
</dbReference>
<dbReference type="Pfam" id="PF20613">
    <property type="entry name" value="HipA_2"/>
    <property type="match status" value="1"/>
</dbReference>
<accession>A0ABT6J8M4</accession>
<dbReference type="Proteomes" id="UP001156940">
    <property type="component" value="Unassembled WGS sequence"/>
</dbReference>
<protein>
    <recommendedName>
        <fullName evidence="2">HipA-like kinase domain-containing protein</fullName>
    </recommendedName>
</protein>
<dbReference type="InterPro" id="IPR046748">
    <property type="entry name" value="HipA_2"/>
</dbReference>
<gene>
    <name evidence="3" type="ORF">QFW77_06030</name>
</gene>
<sequence>MSVLDRNYGGAAIVFDRLVGTFREARDGVPLRYGLVRPVRSRNPFRIAFHAWAGLFRDLRAARARSCSRCSGRPATARAKPRARSAAARRRDRPAKRRQVPSAPVSRSPALRTVRTTRYVTPLREGGSLPAVVEADDLGMYVLKFRGAGQGPKALVAELVAGELARALGLPVPEIVKMTLDPELARTEGDPEIQALIRASAGLNVGLDYLPGAIAFDPVADRPDADLASAIVWFDAYTSNVDRTARNPNLMMWHRQLTLIDHGAALYFHHDWENAAKAALSPFRLVAEHVLLPFADALEAADARLATALDEAAIRRVLALVPDAWLDPAADAAAARSRREDYADHLCRRLQARHVFLEEALRARASV</sequence>
<evidence type="ECO:0000256" key="1">
    <source>
        <dbReference type="SAM" id="MobiDB-lite"/>
    </source>
</evidence>
<feature type="domain" description="HipA-like kinase" evidence="2">
    <location>
        <begin position="123"/>
        <end position="337"/>
    </location>
</feature>
<evidence type="ECO:0000259" key="2">
    <source>
        <dbReference type="Pfam" id="PF20613"/>
    </source>
</evidence>
<evidence type="ECO:0000313" key="4">
    <source>
        <dbReference type="Proteomes" id="UP001156940"/>
    </source>
</evidence>
<evidence type="ECO:0000313" key="3">
    <source>
        <dbReference type="EMBL" id="MDH5822548.1"/>
    </source>
</evidence>
<reference evidence="3 4" key="1">
    <citation type="submission" date="2023-04" db="EMBL/GenBank/DDBJ databases">
        <title>Luteimonas endophyticus RD2P54.</title>
        <authorList>
            <person name="Sun J.-Q."/>
        </authorList>
    </citation>
    <scope>NUCLEOTIDE SEQUENCE [LARGE SCALE GENOMIC DNA]</scope>
    <source>
        <strain evidence="3 4">RD2P54</strain>
    </source>
</reference>
<proteinExistence type="predicted"/>
<comment type="caution">
    <text evidence="3">The sequence shown here is derived from an EMBL/GenBank/DDBJ whole genome shotgun (WGS) entry which is preliminary data.</text>
</comment>
<organism evidence="3 4">
    <name type="scientific">Luteimonas endophytica</name>
    <dbReference type="NCBI Taxonomy" id="3042023"/>
    <lineage>
        <taxon>Bacteria</taxon>
        <taxon>Pseudomonadati</taxon>
        <taxon>Pseudomonadota</taxon>
        <taxon>Gammaproteobacteria</taxon>
        <taxon>Lysobacterales</taxon>
        <taxon>Lysobacteraceae</taxon>
        <taxon>Luteimonas</taxon>
    </lineage>
</organism>